<reference evidence="1" key="1">
    <citation type="journal article" date="2022" name="bioRxiv">
        <title>Sequencing and chromosome-scale assembly of the giantPleurodeles waltlgenome.</title>
        <authorList>
            <person name="Brown T."/>
            <person name="Elewa A."/>
            <person name="Iarovenko S."/>
            <person name="Subramanian E."/>
            <person name="Araus A.J."/>
            <person name="Petzold A."/>
            <person name="Susuki M."/>
            <person name="Suzuki K.-i.T."/>
            <person name="Hayashi T."/>
            <person name="Toyoda A."/>
            <person name="Oliveira C."/>
            <person name="Osipova E."/>
            <person name="Leigh N.D."/>
            <person name="Simon A."/>
            <person name="Yun M.H."/>
        </authorList>
    </citation>
    <scope>NUCLEOTIDE SEQUENCE</scope>
    <source>
        <strain evidence="1">20211129_DDA</strain>
        <tissue evidence="1">Liver</tissue>
    </source>
</reference>
<proteinExistence type="predicted"/>
<keyword evidence="2" id="KW-1185">Reference proteome</keyword>
<dbReference type="EMBL" id="JANPWB010000012">
    <property type="protein sequence ID" value="KAJ1115872.1"/>
    <property type="molecule type" value="Genomic_DNA"/>
</dbReference>
<sequence length="113" mass="13106">MLQSIYNSIKELQTETRIESRRARVTTKRLQGTVRKVAKSCTEIEAKLSSIDERIGAVEKDVDDLKQLSTTRDDQLKDVMWKLEDFENRQRRNNLRFLGIAKGLEGSDIRAHD</sequence>
<dbReference type="Proteomes" id="UP001066276">
    <property type="component" value="Chromosome 8"/>
</dbReference>
<name>A0AAV7NIK9_PLEWA</name>
<dbReference type="AlphaFoldDB" id="A0AAV7NIK9"/>
<protein>
    <submittedName>
        <fullName evidence="1">Uncharacterized protein</fullName>
    </submittedName>
</protein>
<organism evidence="1 2">
    <name type="scientific">Pleurodeles waltl</name>
    <name type="common">Iberian ribbed newt</name>
    <dbReference type="NCBI Taxonomy" id="8319"/>
    <lineage>
        <taxon>Eukaryota</taxon>
        <taxon>Metazoa</taxon>
        <taxon>Chordata</taxon>
        <taxon>Craniata</taxon>
        <taxon>Vertebrata</taxon>
        <taxon>Euteleostomi</taxon>
        <taxon>Amphibia</taxon>
        <taxon>Batrachia</taxon>
        <taxon>Caudata</taxon>
        <taxon>Salamandroidea</taxon>
        <taxon>Salamandridae</taxon>
        <taxon>Pleurodelinae</taxon>
        <taxon>Pleurodeles</taxon>
    </lineage>
</organism>
<comment type="caution">
    <text evidence="1">The sequence shown here is derived from an EMBL/GenBank/DDBJ whole genome shotgun (WGS) entry which is preliminary data.</text>
</comment>
<gene>
    <name evidence="1" type="ORF">NDU88_004093</name>
</gene>
<evidence type="ECO:0000313" key="2">
    <source>
        <dbReference type="Proteomes" id="UP001066276"/>
    </source>
</evidence>
<accession>A0AAV7NIK9</accession>
<evidence type="ECO:0000313" key="1">
    <source>
        <dbReference type="EMBL" id="KAJ1115872.1"/>
    </source>
</evidence>
<dbReference type="Gene3D" id="1.20.5.340">
    <property type="match status" value="1"/>
</dbReference>